<dbReference type="EMBL" id="JADPIE010000003">
    <property type="protein sequence ID" value="MBF8436656.1"/>
    <property type="molecule type" value="Genomic_DNA"/>
</dbReference>
<dbReference type="GO" id="GO:0051539">
    <property type="term" value="F:4 iron, 4 sulfur cluster binding"/>
    <property type="evidence" value="ECO:0007669"/>
    <property type="project" value="UniProtKB-KW"/>
</dbReference>
<evidence type="ECO:0000256" key="3">
    <source>
        <dbReference type="ARBA" id="ARBA00022741"/>
    </source>
</evidence>
<evidence type="ECO:0000256" key="1">
    <source>
        <dbReference type="ARBA" id="ARBA00001966"/>
    </source>
</evidence>
<dbReference type="SMART" id="SM00487">
    <property type="entry name" value="DEXDc"/>
    <property type="match status" value="1"/>
</dbReference>
<dbReference type="InterPro" id="IPR025657">
    <property type="entry name" value="RadC_JAB"/>
</dbReference>
<feature type="coiled-coil region" evidence="11">
    <location>
        <begin position="135"/>
        <end position="162"/>
    </location>
</feature>
<dbReference type="PROSITE" id="PS51194">
    <property type="entry name" value="HELICASE_CTER"/>
    <property type="match status" value="1"/>
</dbReference>
<keyword evidence="7" id="KW-0234">DNA repair</keyword>
<keyword evidence="5" id="KW-0378">Hydrolase</keyword>
<dbReference type="SMART" id="SM00488">
    <property type="entry name" value="DEXDc2"/>
    <property type="match status" value="1"/>
</dbReference>
<dbReference type="GO" id="GO:0043139">
    <property type="term" value="F:5'-3' DNA helicase activity"/>
    <property type="evidence" value="ECO:0007669"/>
    <property type="project" value="UniProtKB-EC"/>
</dbReference>
<name>A0A931ARR1_9FIRM</name>
<evidence type="ECO:0000256" key="11">
    <source>
        <dbReference type="SAM" id="Coils"/>
    </source>
</evidence>
<accession>A0A931ARR1</accession>
<keyword evidence="2" id="KW-0479">Metal-binding</keyword>
<dbReference type="Pfam" id="PF04002">
    <property type="entry name" value="RadC"/>
    <property type="match status" value="1"/>
</dbReference>
<dbReference type="Pfam" id="PF13307">
    <property type="entry name" value="Helicase_C_2"/>
    <property type="match status" value="1"/>
</dbReference>
<keyword evidence="14" id="KW-0347">Helicase</keyword>
<evidence type="ECO:0000313" key="14">
    <source>
        <dbReference type="EMBL" id="MBF8436656.1"/>
    </source>
</evidence>
<dbReference type="Gene3D" id="3.40.140.10">
    <property type="entry name" value="Cytidine Deaminase, domain 2"/>
    <property type="match status" value="1"/>
</dbReference>
<dbReference type="InterPro" id="IPR014013">
    <property type="entry name" value="Helic_SF1/SF2_ATP-bd_DinG/Rad3"/>
</dbReference>
<dbReference type="Gene3D" id="3.40.50.300">
    <property type="entry name" value="P-loop containing nucleotide triphosphate hydrolases"/>
    <property type="match status" value="2"/>
</dbReference>
<evidence type="ECO:0000259" key="13">
    <source>
        <dbReference type="PROSITE" id="PS51194"/>
    </source>
</evidence>
<keyword evidence="4" id="KW-0227">DNA damage</keyword>
<dbReference type="GO" id="GO:0003676">
    <property type="term" value="F:nucleic acid binding"/>
    <property type="evidence" value="ECO:0007669"/>
    <property type="project" value="InterPro"/>
</dbReference>
<evidence type="ECO:0000256" key="7">
    <source>
        <dbReference type="ARBA" id="ARBA00023204"/>
    </source>
</evidence>
<feature type="domain" description="Helicase C-terminal" evidence="13">
    <location>
        <begin position="629"/>
        <end position="806"/>
    </location>
</feature>
<evidence type="ECO:0000256" key="9">
    <source>
        <dbReference type="ARBA" id="ARBA00044969"/>
    </source>
</evidence>
<dbReference type="InterPro" id="IPR045028">
    <property type="entry name" value="DinG/Rad3-like"/>
</dbReference>
<dbReference type="GO" id="GO:0006281">
    <property type="term" value="P:DNA repair"/>
    <property type="evidence" value="ECO:0007669"/>
    <property type="project" value="UniProtKB-KW"/>
</dbReference>
<protein>
    <recommendedName>
        <fullName evidence="9">DNA 5'-3' helicase</fullName>
        <ecNumber evidence="9">5.6.2.3</ecNumber>
    </recommendedName>
</protein>
<keyword evidence="3" id="KW-0547">Nucleotide-binding</keyword>
<comment type="caution">
    <text evidence="14">The sequence shown here is derived from an EMBL/GenBank/DDBJ whole genome shotgun (WGS) entry which is preliminary data.</text>
</comment>
<sequence length="809" mass="92945">MENKLFTEDTIEYMRDQIDAARGQEVFFQGVYDGKQEVLTSIKAVSRGNESMAPAIISNLKPGDVVIHNHPSADLRPSPADIRIASKLGNKGIGFIIINNGVTDSYIVVSPDSIDELELLDKEEIIKYFKPGGQLANSLENYQEREEQIEVLKEIIETFNNNGKLMVEAGTGTGKSFAYLIPALIWSHQNNVPVIISTNTINLQQQLINKDLVFLKEIMPFDFKATLVKGRSNYICYRKLKNILKRNDNNSELKNVAQYIDDQTNKENFDGSKSDLTLKIDNNLWSEFASESDMCLNSACPYLKKCYFQRARKSIYQSDILVVNHHLLLADGILKNKAYSVLPDYQELIIDEAHNLSEVATKISGQDFYPPALNNLINRIMNSTHSPLIRIRKNEYNIHPNDRQQIIDIIDQELFPNLNKIEELNRQYNFELGSFMKKESSRKLRLKENTLKNNDNIEDWKDYGDRLISLLKKTAYKFENLFDLVESNFDIKSTAEENPLIEINAYLSRLNEMADALEVNLNYMDHLDEYVFWIEKSFNRGSNNYIQRNARLEVNEFLNEVIFDKVATNIMTSATLAVNESFDYFKKKLGLNKTGELIVESPFDYKNQIGIYLPEDIPSVYDDDFLNTISDDLIEYIDKKAGRTLILFTSYKMLNQFKEIYRGPLKALNINILAQGDLPRHVILRRLKNKKRQILLGTSSFWEGIDVPGESLAGLVIMKLPFEVPTDPIVAARNDKIRESGGNPFWEESLPAAIIKFKQGFGRLIRSKKDKGEIILLDRRILDKSYGSRFIKSLPKNCKLNKNWPDFKS</sequence>
<keyword evidence="2" id="KW-0411">Iron-sulfur</keyword>
<gene>
    <name evidence="14" type="ORF">I0Q91_06190</name>
</gene>
<keyword evidence="6" id="KW-0067">ATP-binding</keyword>
<dbReference type="GO" id="GO:0016818">
    <property type="term" value="F:hydrolase activity, acting on acid anhydrides, in phosphorus-containing anhydrides"/>
    <property type="evidence" value="ECO:0007669"/>
    <property type="project" value="InterPro"/>
</dbReference>
<dbReference type="InterPro" id="IPR006555">
    <property type="entry name" value="ATP-dep_Helicase_C"/>
</dbReference>
<dbReference type="RefSeq" id="WP_270453564.1">
    <property type="nucleotide sequence ID" value="NZ_JADPIE010000003.1"/>
</dbReference>
<dbReference type="GO" id="GO:0005524">
    <property type="term" value="F:ATP binding"/>
    <property type="evidence" value="ECO:0007669"/>
    <property type="project" value="UniProtKB-KW"/>
</dbReference>
<dbReference type="SUPFAM" id="SSF52540">
    <property type="entry name" value="P-loop containing nucleoside triphosphate hydrolases"/>
    <property type="match status" value="2"/>
</dbReference>
<evidence type="ECO:0000259" key="12">
    <source>
        <dbReference type="PROSITE" id="PS51193"/>
    </source>
</evidence>
<evidence type="ECO:0000256" key="5">
    <source>
        <dbReference type="ARBA" id="ARBA00022801"/>
    </source>
</evidence>
<dbReference type="PANTHER" id="PTHR11472">
    <property type="entry name" value="DNA REPAIR DEAD HELICASE RAD3/XP-D SUBFAMILY MEMBER"/>
    <property type="match status" value="1"/>
</dbReference>
<comment type="cofactor">
    <cofactor evidence="1">
        <name>[4Fe-4S] cluster</name>
        <dbReference type="ChEBI" id="CHEBI:49883"/>
    </cofactor>
</comment>
<organism evidence="14 15">
    <name type="scientific">Halonatronomonas betaini</name>
    <dbReference type="NCBI Taxonomy" id="2778430"/>
    <lineage>
        <taxon>Bacteria</taxon>
        <taxon>Bacillati</taxon>
        <taxon>Bacillota</taxon>
        <taxon>Clostridia</taxon>
        <taxon>Halanaerobiales</taxon>
        <taxon>Halarsenatibacteraceae</taxon>
        <taxon>Halonatronomonas</taxon>
    </lineage>
</organism>
<reference evidence="14" key="1">
    <citation type="submission" date="2020-11" db="EMBL/GenBank/DDBJ databases">
        <title>Halonatronomonas betainensis gen. nov., sp. nov. a novel haloalkaliphilic representative of the family Halanaerobiacae capable of betaine degradation.</title>
        <authorList>
            <person name="Boltyanskaya Y."/>
            <person name="Kevbrin V."/>
            <person name="Detkova E."/>
            <person name="Grouzdev D.S."/>
            <person name="Koziaeva V."/>
            <person name="Zhilina T."/>
        </authorList>
    </citation>
    <scope>NUCLEOTIDE SEQUENCE</scope>
    <source>
        <strain evidence="14">Z-7014</strain>
    </source>
</reference>
<dbReference type="InterPro" id="IPR027417">
    <property type="entry name" value="P-loop_NTPase"/>
</dbReference>
<feature type="domain" description="Helicase ATP-binding" evidence="12">
    <location>
        <begin position="134"/>
        <end position="401"/>
    </location>
</feature>
<evidence type="ECO:0000256" key="6">
    <source>
        <dbReference type="ARBA" id="ARBA00022840"/>
    </source>
</evidence>
<proteinExistence type="inferred from homology"/>
<dbReference type="InterPro" id="IPR001650">
    <property type="entry name" value="Helicase_C-like"/>
</dbReference>
<evidence type="ECO:0000256" key="10">
    <source>
        <dbReference type="ARBA" id="ARBA00048954"/>
    </source>
</evidence>
<comment type="catalytic activity">
    <reaction evidence="10">
        <text>ATP + H2O = ADP + phosphate + H(+)</text>
        <dbReference type="Rhea" id="RHEA:13065"/>
        <dbReference type="ChEBI" id="CHEBI:15377"/>
        <dbReference type="ChEBI" id="CHEBI:15378"/>
        <dbReference type="ChEBI" id="CHEBI:30616"/>
        <dbReference type="ChEBI" id="CHEBI:43474"/>
        <dbReference type="ChEBI" id="CHEBI:456216"/>
        <dbReference type="EC" id="5.6.2.3"/>
    </reaction>
</comment>
<keyword evidence="2" id="KW-0004">4Fe-4S</keyword>
<dbReference type="AlphaFoldDB" id="A0A931ARR1"/>
<evidence type="ECO:0000313" key="15">
    <source>
        <dbReference type="Proteomes" id="UP000621436"/>
    </source>
</evidence>
<keyword evidence="15" id="KW-1185">Reference proteome</keyword>
<keyword evidence="2" id="KW-0408">Iron</keyword>
<comment type="similarity">
    <text evidence="8">Belongs to the helicase family. DinG subfamily.</text>
</comment>
<dbReference type="SMART" id="SM00491">
    <property type="entry name" value="HELICc2"/>
    <property type="match status" value="1"/>
</dbReference>
<dbReference type="InterPro" id="IPR014001">
    <property type="entry name" value="Helicase_ATP-bd"/>
</dbReference>
<dbReference type="PROSITE" id="PS51193">
    <property type="entry name" value="HELICASE_ATP_BIND_2"/>
    <property type="match status" value="1"/>
</dbReference>
<dbReference type="EC" id="5.6.2.3" evidence="9"/>
<dbReference type="InterPro" id="IPR006554">
    <property type="entry name" value="Helicase-like_DEXD_c2"/>
</dbReference>
<evidence type="ECO:0000256" key="8">
    <source>
        <dbReference type="ARBA" id="ARBA00038058"/>
    </source>
</evidence>
<dbReference type="Proteomes" id="UP000621436">
    <property type="component" value="Unassembled WGS sequence"/>
</dbReference>
<evidence type="ECO:0000256" key="2">
    <source>
        <dbReference type="ARBA" id="ARBA00022485"/>
    </source>
</evidence>
<dbReference type="PANTHER" id="PTHR11472:SF34">
    <property type="entry name" value="REGULATOR OF TELOMERE ELONGATION HELICASE 1"/>
    <property type="match status" value="1"/>
</dbReference>
<evidence type="ECO:0000256" key="4">
    <source>
        <dbReference type="ARBA" id="ARBA00022763"/>
    </source>
</evidence>
<dbReference type="Pfam" id="PF00270">
    <property type="entry name" value="DEAD"/>
    <property type="match status" value="1"/>
</dbReference>
<keyword evidence="11" id="KW-0175">Coiled coil</keyword>
<dbReference type="InterPro" id="IPR011545">
    <property type="entry name" value="DEAD/DEAH_box_helicase_dom"/>
</dbReference>